<proteinExistence type="predicted"/>
<protein>
    <recommendedName>
        <fullName evidence="3">Type II toxin-antitoxin system HicA family toxin</fullName>
    </recommendedName>
</protein>
<dbReference type="Proteomes" id="UP000063308">
    <property type="component" value="Chromosome"/>
</dbReference>
<evidence type="ECO:0000313" key="1">
    <source>
        <dbReference type="EMBL" id="BAR61273.1"/>
    </source>
</evidence>
<sequence length="70" mass="7902">MMRKVVRDVIAAVHDAGGSNVRVSEGGRHTRIHFTAPDGKRTVVLLHRGSVVSRWFPTQVRSQIRRKLSK</sequence>
<name>A0A0E4BVK6_9BRAD</name>
<accession>A0A0E4BVK6</accession>
<dbReference type="EMBL" id="AP014685">
    <property type="protein sequence ID" value="BAR61273.1"/>
    <property type="molecule type" value="Genomic_DNA"/>
</dbReference>
<dbReference type="AlphaFoldDB" id="A0A0E4BVK6"/>
<organism evidence="1 2">
    <name type="scientific">Bradyrhizobium diazoefficiens</name>
    <dbReference type="NCBI Taxonomy" id="1355477"/>
    <lineage>
        <taxon>Bacteria</taxon>
        <taxon>Pseudomonadati</taxon>
        <taxon>Pseudomonadota</taxon>
        <taxon>Alphaproteobacteria</taxon>
        <taxon>Hyphomicrobiales</taxon>
        <taxon>Nitrobacteraceae</taxon>
        <taxon>Bradyrhizobium</taxon>
    </lineage>
</organism>
<gene>
    <name evidence="1" type="ORF">NK6_8123</name>
</gene>
<evidence type="ECO:0000313" key="2">
    <source>
        <dbReference type="Proteomes" id="UP000063308"/>
    </source>
</evidence>
<reference evidence="1 2" key="1">
    <citation type="submission" date="2014-11" db="EMBL/GenBank/DDBJ databases">
        <title>Symbiosis island explosion on the genome of extra-slow-growing strains of soybean bradyrhizobia with massive insertion sequences.</title>
        <authorList>
            <person name="Iida T."/>
            <person name="Minamisawa K."/>
        </authorList>
    </citation>
    <scope>NUCLEOTIDE SEQUENCE [LARGE SCALE GENOMIC DNA]</scope>
    <source>
        <strain evidence="1 2">NK6</strain>
    </source>
</reference>
<evidence type="ECO:0008006" key="3">
    <source>
        <dbReference type="Google" id="ProtNLM"/>
    </source>
</evidence>